<organism evidence="1 2">
    <name type="scientific">Aequorivita aurantiaca</name>
    <dbReference type="NCBI Taxonomy" id="3053356"/>
    <lineage>
        <taxon>Bacteria</taxon>
        <taxon>Pseudomonadati</taxon>
        <taxon>Bacteroidota</taxon>
        <taxon>Flavobacteriia</taxon>
        <taxon>Flavobacteriales</taxon>
        <taxon>Flavobacteriaceae</taxon>
        <taxon>Aequorivita</taxon>
    </lineage>
</organism>
<dbReference type="RefSeq" id="WP_290255653.1">
    <property type="nucleotide sequence ID" value="NZ_JAUGQQ010000050.1"/>
</dbReference>
<protein>
    <submittedName>
        <fullName evidence="1">Uncharacterized protein</fullName>
    </submittedName>
</protein>
<keyword evidence="2" id="KW-1185">Reference proteome</keyword>
<sequence>NLGRITANDLTVADGEDMLLESITFNAFIGAIGSGVNADNVDVFIYEDNGSGAPGALVTSQLSLVPDSQVVVGGNFGFDAWSVELDIADVNLPGQVGAATTYW</sequence>
<feature type="non-terminal residue" evidence="1">
    <location>
        <position position="1"/>
    </location>
</feature>
<accession>A0ABT8DNM0</accession>
<proteinExistence type="predicted"/>
<dbReference type="EMBL" id="JAUGQQ010000050">
    <property type="protein sequence ID" value="MDN3725569.1"/>
    <property type="molecule type" value="Genomic_DNA"/>
</dbReference>
<reference evidence="1 2" key="1">
    <citation type="submission" date="2023-06" db="EMBL/GenBank/DDBJ databases">
        <authorList>
            <person name="Ye Y.-Q."/>
            <person name="Du Z.-J."/>
        </authorList>
    </citation>
    <scope>NUCLEOTIDE SEQUENCE [LARGE SCALE GENOMIC DNA]</scope>
    <source>
        <strain evidence="1 2">SDUM287046</strain>
    </source>
</reference>
<gene>
    <name evidence="1" type="ORF">QRD02_14380</name>
</gene>
<feature type="non-terminal residue" evidence="1">
    <location>
        <position position="103"/>
    </location>
</feature>
<name>A0ABT8DNM0_9FLAO</name>
<comment type="caution">
    <text evidence="1">The sequence shown here is derived from an EMBL/GenBank/DDBJ whole genome shotgun (WGS) entry which is preliminary data.</text>
</comment>
<evidence type="ECO:0000313" key="2">
    <source>
        <dbReference type="Proteomes" id="UP001244787"/>
    </source>
</evidence>
<dbReference type="Proteomes" id="UP001244787">
    <property type="component" value="Unassembled WGS sequence"/>
</dbReference>
<evidence type="ECO:0000313" key="1">
    <source>
        <dbReference type="EMBL" id="MDN3725569.1"/>
    </source>
</evidence>